<dbReference type="EMBL" id="BEXB01000062">
    <property type="protein sequence ID" value="GAY78791.1"/>
    <property type="molecule type" value="Genomic_DNA"/>
</dbReference>
<sequence>MAQIGLPMSWPQVGKKYRQVFLEAIQNVLRSGVEPIAKTQN</sequence>
<protein>
    <submittedName>
        <fullName evidence="1">Uncharacterized protein</fullName>
    </submittedName>
</protein>
<dbReference type="AlphaFoldDB" id="A0A4Y1ZIJ7"/>
<reference evidence="1 2" key="1">
    <citation type="submission" date="2017-11" db="EMBL/GenBank/DDBJ databases">
        <title>Draft Genome Sequence of Sporolactobacillus inulinus NBRC 111894 Isolated from Koso, a Japanese Sugar-Vegetable Fermented Beverage.</title>
        <authorList>
            <person name="Chiou T.Y."/>
            <person name="Oshima K."/>
            <person name="Suda W."/>
            <person name="Hattori M."/>
            <person name="Takahashi T."/>
        </authorList>
    </citation>
    <scope>NUCLEOTIDE SEQUENCE [LARGE SCALE GENOMIC DNA]</scope>
    <source>
        <strain evidence="1 2">NBRC111894</strain>
    </source>
</reference>
<proteinExistence type="predicted"/>
<accession>A0A4Y1ZIJ7</accession>
<gene>
    <name evidence="1" type="ORF">NBRC111894_4345</name>
</gene>
<name>A0A4Y1ZIJ7_9BACL</name>
<dbReference type="Proteomes" id="UP000319716">
    <property type="component" value="Unassembled WGS sequence"/>
</dbReference>
<organism evidence="1 2">
    <name type="scientific">Sporolactobacillus inulinus</name>
    <dbReference type="NCBI Taxonomy" id="2078"/>
    <lineage>
        <taxon>Bacteria</taxon>
        <taxon>Bacillati</taxon>
        <taxon>Bacillota</taxon>
        <taxon>Bacilli</taxon>
        <taxon>Bacillales</taxon>
        <taxon>Sporolactobacillaceae</taxon>
        <taxon>Sporolactobacillus</taxon>
    </lineage>
</organism>
<comment type="caution">
    <text evidence="1">The sequence shown here is derived from an EMBL/GenBank/DDBJ whole genome shotgun (WGS) entry which is preliminary data.</text>
</comment>
<evidence type="ECO:0000313" key="2">
    <source>
        <dbReference type="Proteomes" id="UP000319716"/>
    </source>
</evidence>
<evidence type="ECO:0000313" key="1">
    <source>
        <dbReference type="EMBL" id="GAY78791.1"/>
    </source>
</evidence>